<name>A0AAD3HAZ6_9STRA</name>
<protein>
    <submittedName>
        <fullName evidence="3">Uncharacterized protein</fullName>
    </submittedName>
</protein>
<sequence>MGRVARYKKGKASLNSYAGSEYTWGTGEVSTKKKKRSLTAEKHRKRKLKRRKGIHDDGGFDLPPEGDDFDMSDFVVKKQKKKSLDDLLGPPQKHKTVVPSNMKRASDDHPTGGEEGNIPVAKITNESVNIGNTTKKIHIPLDDKEELRAAKLLKLDPKTGKSLSKANTRETKIEGRRPGESMNTFKRRLKDETQIALANNYKKTKESEADIEKKLEKAQRKKEYARLRKLKKKGKLATSDDDVDDFNNDLARLRAQKAAKSTDGFITGEEAVRFLEQAEQPPIFNQLPRGANNKLKLKMKGVKEDKKPGLDEEKIEAEQNAMEIMRRKVQAQYALMKAKRKQEGGKFHL</sequence>
<dbReference type="AlphaFoldDB" id="A0AAD3HAZ6"/>
<evidence type="ECO:0000256" key="2">
    <source>
        <dbReference type="SAM" id="MobiDB-lite"/>
    </source>
</evidence>
<feature type="region of interest" description="Disordered" evidence="2">
    <location>
        <begin position="80"/>
        <end position="118"/>
    </location>
</feature>
<gene>
    <name evidence="3" type="ORF">CTEN210_13177</name>
</gene>
<evidence type="ECO:0000313" key="4">
    <source>
        <dbReference type="Proteomes" id="UP001054902"/>
    </source>
</evidence>
<feature type="compositionally biased region" description="Basic and acidic residues" evidence="2">
    <location>
        <begin position="167"/>
        <end position="179"/>
    </location>
</feature>
<organism evidence="3 4">
    <name type="scientific">Chaetoceros tenuissimus</name>
    <dbReference type="NCBI Taxonomy" id="426638"/>
    <lineage>
        <taxon>Eukaryota</taxon>
        <taxon>Sar</taxon>
        <taxon>Stramenopiles</taxon>
        <taxon>Ochrophyta</taxon>
        <taxon>Bacillariophyta</taxon>
        <taxon>Coscinodiscophyceae</taxon>
        <taxon>Chaetocerotophycidae</taxon>
        <taxon>Chaetocerotales</taxon>
        <taxon>Chaetocerotaceae</taxon>
        <taxon>Chaetoceros</taxon>
    </lineage>
</organism>
<proteinExistence type="predicted"/>
<dbReference type="Proteomes" id="UP001054902">
    <property type="component" value="Unassembled WGS sequence"/>
</dbReference>
<evidence type="ECO:0000256" key="1">
    <source>
        <dbReference type="SAM" id="Coils"/>
    </source>
</evidence>
<accession>A0AAD3HAZ6</accession>
<reference evidence="3 4" key="1">
    <citation type="journal article" date="2021" name="Sci. Rep.">
        <title>The genome of the diatom Chaetoceros tenuissimus carries an ancient integrated fragment of an extant virus.</title>
        <authorList>
            <person name="Hongo Y."/>
            <person name="Kimura K."/>
            <person name="Takaki Y."/>
            <person name="Yoshida Y."/>
            <person name="Baba S."/>
            <person name="Kobayashi G."/>
            <person name="Nagasaki K."/>
            <person name="Hano T."/>
            <person name="Tomaru Y."/>
        </authorList>
    </citation>
    <scope>NUCLEOTIDE SEQUENCE [LARGE SCALE GENOMIC DNA]</scope>
    <source>
        <strain evidence="3 4">NIES-3715</strain>
    </source>
</reference>
<dbReference type="EMBL" id="BLLK01000055">
    <property type="protein sequence ID" value="GFH56701.1"/>
    <property type="molecule type" value="Genomic_DNA"/>
</dbReference>
<comment type="caution">
    <text evidence="3">The sequence shown here is derived from an EMBL/GenBank/DDBJ whole genome shotgun (WGS) entry which is preliminary data.</text>
</comment>
<keyword evidence="1" id="KW-0175">Coiled coil</keyword>
<feature type="compositionally biased region" description="Basic residues" evidence="2">
    <location>
        <begin position="32"/>
        <end position="53"/>
    </location>
</feature>
<feature type="region of interest" description="Disordered" evidence="2">
    <location>
        <begin position="23"/>
        <end position="68"/>
    </location>
</feature>
<keyword evidence="4" id="KW-1185">Reference proteome</keyword>
<feature type="coiled-coil region" evidence="1">
    <location>
        <begin position="201"/>
        <end position="256"/>
    </location>
</feature>
<feature type="region of interest" description="Disordered" evidence="2">
    <location>
        <begin position="160"/>
        <end position="179"/>
    </location>
</feature>
<evidence type="ECO:0000313" key="3">
    <source>
        <dbReference type="EMBL" id="GFH56701.1"/>
    </source>
</evidence>